<evidence type="ECO:0000256" key="1">
    <source>
        <dbReference type="SAM" id="MobiDB-lite"/>
    </source>
</evidence>
<dbReference type="HOGENOM" id="CLU_111288_2_0_1"/>
<dbReference type="Pfam" id="PF15377">
    <property type="entry name" value="DUF4604"/>
    <property type="match status" value="1"/>
</dbReference>
<dbReference type="PANTHER" id="PTHR31195">
    <property type="entry name" value="GEO02494P1"/>
    <property type="match status" value="1"/>
</dbReference>
<evidence type="ECO:0000313" key="3">
    <source>
        <dbReference type="EMBL" id="ESO86783.1"/>
    </source>
</evidence>
<feature type="compositionally biased region" description="Basic and acidic residues" evidence="1">
    <location>
        <begin position="79"/>
        <end position="91"/>
    </location>
</feature>
<dbReference type="PANTHER" id="PTHR31195:SF2">
    <property type="entry name" value="GEO02494P1"/>
    <property type="match status" value="1"/>
</dbReference>
<dbReference type="AlphaFoldDB" id="V3Z7G2"/>
<gene>
    <name evidence="3" type="ORF">LOTGIDRAFT_89339</name>
</gene>
<name>V3Z7G2_LOTGI</name>
<accession>V3Z7G2</accession>
<dbReference type="EMBL" id="KB202990">
    <property type="protein sequence ID" value="ESO86783.1"/>
    <property type="molecule type" value="Genomic_DNA"/>
</dbReference>
<organism evidence="3 4">
    <name type="scientific">Lottia gigantea</name>
    <name type="common">Giant owl limpet</name>
    <dbReference type="NCBI Taxonomy" id="225164"/>
    <lineage>
        <taxon>Eukaryota</taxon>
        <taxon>Metazoa</taxon>
        <taxon>Spiralia</taxon>
        <taxon>Lophotrochozoa</taxon>
        <taxon>Mollusca</taxon>
        <taxon>Gastropoda</taxon>
        <taxon>Patellogastropoda</taxon>
        <taxon>Lottioidea</taxon>
        <taxon>Lottiidae</taxon>
        <taxon>Lottia</taxon>
    </lineage>
</organism>
<dbReference type="CTD" id="20252843"/>
<dbReference type="OrthoDB" id="10043580at2759"/>
<reference evidence="3 4" key="1">
    <citation type="journal article" date="2013" name="Nature">
        <title>Insights into bilaterian evolution from three spiralian genomes.</title>
        <authorList>
            <person name="Simakov O."/>
            <person name="Marletaz F."/>
            <person name="Cho S.J."/>
            <person name="Edsinger-Gonzales E."/>
            <person name="Havlak P."/>
            <person name="Hellsten U."/>
            <person name="Kuo D.H."/>
            <person name="Larsson T."/>
            <person name="Lv J."/>
            <person name="Arendt D."/>
            <person name="Savage R."/>
            <person name="Osoegawa K."/>
            <person name="de Jong P."/>
            <person name="Grimwood J."/>
            <person name="Chapman J.A."/>
            <person name="Shapiro H."/>
            <person name="Aerts A."/>
            <person name="Otillar R.P."/>
            <person name="Terry A.Y."/>
            <person name="Boore J.L."/>
            <person name="Grigoriev I.V."/>
            <person name="Lindberg D.R."/>
            <person name="Seaver E.C."/>
            <person name="Weisblat D.A."/>
            <person name="Putnam N.H."/>
            <person name="Rokhsar D.S."/>
        </authorList>
    </citation>
    <scope>NUCLEOTIDE SEQUENCE [LARGE SCALE GENOMIC DNA]</scope>
</reference>
<dbReference type="InterPro" id="IPR040219">
    <property type="entry name" value="KIAA1143-like"/>
</dbReference>
<feature type="region of interest" description="Disordered" evidence="1">
    <location>
        <begin position="79"/>
        <end position="106"/>
    </location>
</feature>
<feature type="region of interest" description="Disordered" evidence="1">
    <location>
        <begin position="26"/>
        <end position="58"/>
    </location>
</feature>
<proteinExistence type="predicted"/>
<dbReference type="KEGG" id="lgi:LOTGIDRAFT_89339"/>
<dbReference type="GeneID" id="20252843"/>
<feature type="domain" description="DUF4604" evidence="2">
    <location>
        <begin position="5"/>
        <end position="102"/>
    </location>
</feature>
<dbReference type="Proteomes" id="UP000030746">
    <property type="component" value="Unassembled WGS sequence"/>
</dbReference>
<evidence type="ECO:0000259" key="2">
    <source>
        <dbReference type="Pfam" id="PF15377"/>
    </source>
</evidence>
<dbReference type="InterPro" id="IPR027911">
    <property type="entry name" value="DUF4604"/>
</dbReference>
<dbReference type="OMA" id="RFKEWVG"/>
<evidence type="ECO:0000313" key="4">
    <source>
        <dbReference type="Proteomes" id="UP000030746"/>
    </source>
</evidence>
<dbReference type="RefSeq" id="XP_009062479.1">
    <property type="nucleotide sequence ID" value="XM_009064231.1"/>
</dbReference>
<sequence>MSRKNKVAFIQNEEPAFIKQFKERIGYKEGPNVNTKRDEVEYDDSDDEGREKEEEKPTVVVLKPGDISQEEADKIMKEAEEPAHKIGEKITFKKPVKRTNDSEENG</sequence>
<feature type="non-terminal residue" evidence="3">
    <location>
        <position position="106"/>
    </location>
</feature>
<keyword evidence="4" id="KW-1185">Reference proteome</keyword>
<protein>
    <recommendedName>
        <fullName evidence="2">DUF4604 domain-containing protein</fullName>
    </recommendedName>
</protein>